<organism evidence="6 7">
    <name type="scientific">Cadophora malorum</name>
    <dbReference type="NCBI Taxonomy" id="108018"/>
    <lineage>
        <taxon>Eukaryota</taxon>
        <taxon>Fungi</taxon>
        <taxon>Dikarya</taxon>
        <taxon>Ascomycota</taxon>
        <taxon>Pezizomycotina</taxon>
        <taxon>Leotiomycetes</taxon>
        <taxon>Helotiales</taxon>
        <taxon>Ploettnerulaceae</taxon>
        <taxon>Cadophora</taxon>
    </lineage>
</organism>
<evidence type="ECO:0000256" key="5">
    <source>
        <dbReference type="SAM" id="Phobius"/>
    </source>
</evidence>
<dbReference type="Proteomes" id="UP000664132">
    <property type="component" value="Unassembled WGS sequence"/>
</dbReference>
<protein>
    <recommendedName>
        <fullName evidence="8">Major facilitator superfamily (MFS) profile domain-containing protein</fullName>
    </recommendedName>
</protein>
<keyword evidence="2 5" id="KW-0812">Transmembrane</keyword>
<feature type="transmembrane region" description="Helical" evidence="5">
    <location>
        <begin position="72"/>
        <end position="92"/>
    </location>
</feature>
<dbReference type="EMBL" id="JAFJYH010000052">
    <property type="protein sequence ID" value="KAG4422214.1"/>
    <property type="molecule type" value="Genomic_DNA"/>
</dbReference>
<sequence>MIAMLVIGCVMLIVFVLFEICLAPKPLMTKRFLKNRTFLAAFTIYHIFNQTTSAVRNTYLSYIYIIKNWTTYQWTIFLGIITMGLSIMGPIVGPIQRYTYRYKIMMVFGASARLIAYGLLATPS</sequence>
<dbReference type="OrthoDB" id="2241241at2759"/>
<dbReference type="GO" id="GO:0005886">
    <property type="term" value="C:plasma membrane"/>
    <property type="evidence" value="ECO:0007669"/>
    <property type="project" value="TreeGrafter"/>
</dbReference>
<evidence type="ECO:0008006" key="8">
    <source>
        <dbReference type="Google" id="ProtNLM"/>
    </source>
</evidence>
<evidence type="ECO:0000313" key="7">
    <source>
        <dbReference type="Proteomes" id="UP000664132"/>
    </source>
</evidence>
<evidence type="ECO:0000256" key="1">
    <source>
        <dbReference type="ARBA" id="ARBA00004141"/>
    </source>
</evidence>
<comment type="subcellular location">
    <subcellularLocation>
        <location evidence="1">Membrane</location>
        <topology evidence="1">Multi-pass membrane protein</topology>
    </subcellularLocation>
</comment>
<evidence type="ECO:0000256" key="2">
    <source>
        <dbReference type="ARBA" id="ARBA00022692"/>
    </source>
</evidence>
<name>A0A8H8BS88_9HELO</name>
<dbReference type="InterPro" id="IPR036259">
    <property type="entry name" value="MFS_trans_sf"/>
</dbReference>
<dbReference type="AlphaFoldDB" id="A0A8H8BS88"/>
<evidence type="ECO:0000256" key="4">
    <source>
        <dbReference type="ARBA" id="ARBA00023136"/>
    </source>
</evidence>
<reference evidence="6" key="1">
    <citation type="submission" date="2021-02" db="EMBL/GenBank/DDBJ databases">
        <title>Genome sequence Cadophora malorum strain M34.</title>
        <authorList>
            <person name="Stefanovic E."/>
            <person name="Vu D."/>
            <person name="Scully C."/>
            <person name="Dijksterhuis J."/>
            <person name="Roader J."/>
            <person name="Houbraken J."/>
        </authorList>
    </citation>
    <scope>NUCLEOTIDE SEQUENCE</scope>
    <source>
        <strain evidence="6">M34</strain>
    </source>
</reference>
<dbReference type="PANTHER" id="PTHR23501">
    <property type="entry name" value="MAJOR FACILITATOR SUPERFAMILY"/>
    <property type="match status" value="1"/>
</dbReference>
<gene>
    <name evidence="6" type="ORF">IFR04_004594</name>
</gene>
<evidence type="ECO:0000313" key="6">
    <source>
        <dbReference type="EMBL" id="KAG4422214.1"/>
    </source>
</evidence>
<dbReference type="GO" id="GO:0022857">
    <property type="term" value="F:transmembrane transporter activity"/>
    <property type="evidence" value="ECO:0007669"/>
    <property type="project" value="TreeGrafter"/>
</dbReference>
<keyword evidence="4 5" id="KW-0472">Membrane</keyword>
<dbReference type="SUPFAM" id="SSF103473">
    <property type="entry name" value="MFS general substrate transporter"/>
    <property type="match status" value="1"/>
</dbReference>
<evidence type="ECO:0000256" key="3">
    <source>
        <dbReference type="ARBA" id="ARBA00022989"/>
    </source>
</evidence>
<proteinExistence type="predicted"/>
<dbReference type="PANTHER" id="PTHR23501:SF58">
    <property type="entry name" value="LOW AFFINITY HEME TRANSPORTER STR3"/>
    <property type="match status" value="1"/>
</dbReference>
<keyword evidence="7" id="KW-1185">Reference proteome</keyword>
<comment type="caution">
    <text evidence="6">The sequence shown here is derived from an EMBL/GenBank/DDBJ whole genome shotgun (WGS) entry which is preliminary data.</text>
</comment>
<keyword evidence="3 5" id="KW-1133">Transmembrane helix</keyword>
<accession>A0A8H8BS88</accession>